<feature type="region of interest" description="Disordered" evidence="1">
    <location>
        <begin position="1975"/>
        <end position="2055"/>
    </location>
</feature>
<feature type="region of interest" description="Disordered" evidence="1">
    <location>
        <begin position="178"/>
        <end position="201"/>
    </location>
</feature>
<feature type="region of interest" description="Disordered" evidence="1">
    <location>
        <begin position="1524"/>
        <end position="1599"/>
    </location>
</feature>
<feature type="compositionally biased region" description="Low complexity" evidence="1">
    <location>
        <begin position="1979"/>
        <end position="1992"/>
    </location>
</feature>
<accession>A0ABY9BJA4</accession>
<dbReference type="PANTHER" id="PTHR48429:SF1">
    <property type="entry name" value="AGENET DOMAIN-CONTAINING PROTEIN"/>
    <property type="match status" value="1"/>
</dbReference>
<feature type="compositionally biased region" description="Low complexity" evidence="1">
    <location>
        <begin position="1653"/>
        <end position="1669"/>
    </location>
</feature>
<evidence type="ECO:0000313" key="3">
    <source>
        <dbReference type="EMBL" id="WJZ82466.1"/>
    </source>
</evidence>
<organism evidence="3 4">
    <name type="scientific">Vitis vinifera</name>
    <name type="common">Grape</name>
    <dbReference type="NCBI Taxonomy" id="29760"/>
    <lineage>
        <taxon>Eukaryota</taxon>
        <taxon>Viridiplantae</taxon>
        <taxon>Streptophyta</taxon>
        <taxon>Embryophyta</taxon>
        <taxon>Tracheophyta</taxon>
        <taxon>Spermatophyta</taxon>
        <taxon>Magnoliopsida</taxon>
        <taxon>eudicotyledons</taxon>
        <taxon>Gunneridae</taxon>
        <taxon>Pentapetalae</taxon>
        <taxon>rosids</taxon>
        <taxon>Vitales</taxon>
        <taxon>Vitaceae</taxon>
        <taxon>Viteae</taxon>
        <taxon>Vitis</taxon>
    </lineage>
</organism>
<feature type="compositionally biased region" description="Basic and acidic residues" evidence="1">
    <location>
        <begin position="1587"/>
        <end position="1599"/>
    </location>
</feature>
<evidence type="ECO:0000313" key="4">
    <source>
        <dbReference type="Proteomes" id="UP001227230"/>
    </source>
</evidence>
<name>A0ABY9BJA4_VITVI</name>
<dbReference type="Pfam" id="PF05641">
    <property type="entry name" value="Agenet"/>
    <property type="match status" value="1"/>
</dbReference>
<feature type="compositionally biased region" description="Polar residues" evidence="1">
    <location>
        <begin position="2041"/>
        <end position="2054"/>
    </location>
</feature>
<feature type="region of interest" description="Disordered" evidence="1">
    <location>
        <begin position="1651"/>
        <end position="1720"/>
    </location>
</feature>
<feature type="compositionally biased region" description="Basic and acidic residues" evidence="1">
    <location>
        <begin position="2737"/>
        <end position="2751"/>
    </location>
</feature>
<dbReference type="SMART" id="SM00743">
    <property type="entry name" value="Agenet"/>
    <property type="match status" value="2"/>
</dbReference>
<dbReference type="InterPro" id="IPR006869">
    <property type="entry name" value="DUF547"/>
</dbReference>
<evidence type="ECO:0000256" key="1">
    <source>
        <dbReference type="SAM" id="MobiDB-lite"/>
    </source>
</evidence>
<feature type="region of interest" description="Disordered" evidence="1">
    <location>
        <begin position="1823"/>
        <end position="1880"/>
    </location>
</feature>
<feature type="compositionally biased region" description="Acidic residues" evidence="1">
    <location>
        <begin position="1"/>
        <end position="11"/>
    </location>
</feature>
<dbReference type="Proteomes" id="UP001227230">
    <property type="component" value="Chromosome 2"/>
</dbReference>
<dbReference type="PANTHER" id="PTHR48429">
    <property type="entry name" value="AGENET DOMAIN-CONTAINING PROTEIN"/>
    <property type="match status" value="1"/>
</dbReference>
<reference evidence="3 4" key="1">
    <citation type="journal article" date="2023" name="Hortic Res">
        <title>The complete reference genome for grapevine (Vitis vinifera L.) genetics and breeding.</title>
        <authorList>
            <person name="Shi X."/>
            <person name="Cao S."/>
            <person name="Wang X."/>
            <person name="Huang S."/>
            <person name="Wang Y."/>
            <person name="Liu Z."/>
            <person name="Liu W."/>
            <person name="Leng X."/>
            <person name="Peng Y."/>
            <person name="Wang N."/>
            <person name="Wang Y."/>
            <person name="Ma Z."/>
            <person name="Xu X."/>
            <person name="Zhang F."/>
            <person name="Xue H."/>
            <person name="Zhong H."/>
            <person name="Wang Y."/>
            <person name="Zhang K."/>
            <person name="Velt A."/>
            <person name="Avia K."/>
            <person name="Holtgrawe D."/>
            <person name="Grimplet J."/>
            <person name="Matus J.T."/>
            <person name="Ware D."/>
            <person name="Wu X."/>
            <person name="Wang H."/>
            <person name="Liu C."/>
            <person name="Fang Y."/>
            <person name="Rustenholz C."/>
            <person name="Cheng Z."/>
            <person name="Xiao H."/>
            <person name="Zhou Y."/>
        </authorList>
    </citation>
    <scope>NUCLEOTIDE SEQUENCE [LARGE SCALE GENOMIC DNA]</scope>
    <source>
        <strain evidence="4">cv. Pinot noir / PN40024</strain>
        <tissue evidence="3">Leaf</tissue>
    </source>
</reference>
<feature type="region of interest" description="Disordered" evidence="1">
    <location>
        <begin position="2832"/>
        <end position="2937"/>
    </location>
</feature>
<feature type="compositionally biased region" description="Polar residues" evidence="1">
    <location>
        <begin position="2775"/>
        <end position="2788"/>
    </location>
</feature>
<protein>
    <recommendedName>
        <fullName evidence="2">Agenet domain-containing protein</fullName>
    </recommendedName>
</protein>
<feature type="region of interest" description="Disordered" evidence="1">
    <location>
        <begin position="1345"/>
        <end position="1368"/>
    </location>
</feature>
<feature type="compositionally biased region" description="Basic and acidic residues" evidence="1">
    <location>
        <begin position="1352"/>
        <end position="1368"/>
    </location>
</feature>
<feature type="compositionally biased region" description="Basic and acidic residues" evidence="1">
    <location>
        <begin position="2385"/>
        <end position="2398"/>
    </location>
</feature>
<feature type="region of interest" description="Disordered" evidence="1">
    <location>
        <begin position="1477"/>
        <end position="1507"/>
    </location>
</feature>
<feature type="compositionally biased region" description="Polar residues" evidence="1">
    <location>
        <begin position="2927"/>
        <end position="2937"/>
    </location>
</feature>
<dbReference type="InterPro" id="IPR025757">
    <property type="entry name" value="MIP1_Leuzipper"/>
</dbReference>
<feature type="region of interest" description="Disordered" evidence="1">
    <location>
        <begin position="2724"/>
        <end position="2788"/>
    </location>
</feature>
<dbReference type="InterPro" id="IPR014002">
    <property type="entry name" value="Agenet_dom_plant"/>
</dbReference>
<feature type="compositionally biased region" description="Basic and acidic residues" evidence="1">
    <location>
        <begin position="1697"/>
        <end position="1710"/>
    </location>
</feature>
<feature type="compositionally biased region" description="Polar residues" evidence="1">
    <location>
        <begin position="2894"/>
        <end position="2910"/>
    </location>
</feature>
<evidence type="ECO:0000259" key="2">
    <source>
        <dbReference type="SMART" id="SM00743"/>
    </source>
</evidence>
<sequence length="2937" mass="317234">MDGFNVEEDEEAAGKRGSGDPSACSHGHARHRRSKSASDKKLDVSRGGVSCSTRRDLKESHRRPHELSPSTRTHAAPSTLHEHPGHIKRNTSSTHRTSLEKDIEQLQLRLQQEKSMRTMLERAMGRASSTLSPGHRHFAAETKELIAEIELLEEEVANREQHVLTLYRSIFEQCVSRPPSEQSSSMASPAHTKNESRKHPSIISSAFCSSKKFPLRPFQVLTSMNDKGKKTSMLQSKSKHASLLSSKGSIHFEKTCSDTDKVHEKLPTMDRSMLRTLKDHLYQCPSKLSEEMVRCMAAVYCWLRGAASVNPEKNRSPLLSRSSTNVILPRRGIEEDREWSCKSVVEISWISTDKSQFSRASYAINNYRVLVEQLEKVNVSQMESNAQTAFWVNVYNSLVMHAYLAYGIPHSSIRRLALFHKAAYNIGGYIVSANAIEQSIFCFRTPRIGRWLETILSTAMRKKSGEERQLISSKFGLPSSQPLVCFALCTGAFSDPVLKVYTASNIKEELEVAKREFLQANVIVKKSRKVFLPKVLERFAKEASISSDDLLKWVTENVDKKLHDSIQKCIDHKTNKKASQFIEWLPYNSRFRYVFTRDLTEKPCARTNGVPDMGYPSLNLCWISVESTGGISSPDGGRDTPMDYDDNDFQSQNLRLAGEGSAKFPPVLGPYALPKFDFDDSLQGHLRFDSLVETEVFLGIESQEDNQWIEDFSRGSSGIEFSSSAAESCSISRRNNVWSEATSSESVEMLLKSVGQEEIVPGQTTVKDSGACDELGSITKQMEHNLKPDNSNLSNVGNVIDSGPTIRPDEFLGSFSVLNKDAGKELPQIEDTSQTREGDSLAYRSSTDLPVTEGNMLIDSKDDDANQGEIDTLVNESLNNNTQDDFSASGMQVDNIITSMHNVITSAEELNNQKAPPDHINDISHGSGDALSKDNDVDGEEHNVLSKEDQMNDKVLEGNLVDSGAGNLEHPLYLDSEESRGEGNAVETCTSNVEGPSSTIVKSDSELNVVEGCSEGVKESVQESKCEVVLSKDAEMVDQFTVNMHGGSPIASKGESSFSGHAVEVSNRNAENCAILEQKMDSHVQLTYEKSSFVKKKDDLLESGNQLNSEISTSHLDTSLLSEETNKLSEGNCDGSGSHHEGDISSKLVVSSSAELCGESHTTENVKCANVAFGVHGEDLNAGDHVPISTPSESIQIRIQNAVSRQSGIHNFDSDVPVVEEGNVKLSTDLSNMEHEIGGSLPIGECSKENEVVVPRLQSDAASRNEPAPGVVLKDTDLASHETLDGSSLPSGLGVSTIDSFVHKEDGKPPSLIVGLTHLDRKEEVADGGSVEVSLSAGIEHSQVGSKTVSASDEKDACCDTAGERPSETIDSSLPMMEISNAVSQNEPQAMITDKDDQESKKLEVCPVLCDSTVKEGDGAEAVLVKISEEATTKEGFDEASLKVTDVEISRKGHMLTPPVPFSLEGSCSDIGQKVQEENGAPSVSGDKRQQTAVSSTGSDALNGHEGSFSAVSVSEHDAKLHVTEGGKNNADSDKPNCGSPTVISCIDLPQSEKESQEGVRSAVGQNVPVPEIIDGVPVKGSSMSQDPKEDDSSKDERSFSFEVGALADLSEREAGKCWQPFSTQACKTSVIVEGSPSTSVLGQMDPKMAQEISRGSPRASGGIASGSSKGTERKTKRASGKATGKETAKKGSNVKDTAHARQPPERVDKSGNLSPIPSGATQYVQSKEMQHTGNMERSSTKSCGTLTTPTSNLPDLNTSASPSAIFQQPFTDLQQVQLRAQIFVYGSLIQGTAPDEACMASAFGTPDGGRSLWENAWHASVERLQGQKSHPSNPETPLQSRSGARTPDQASIQQGALQGKVIPSPVGRASSKGTPSTIVNPMMPLPSPLWSISTQGDVMQSSGLPRGGLMDHHPALSPLHPYQTPPVRNFVGHNTSWISQPTFPGPWVPSQTSGLDASVRFPALPVTETVKLTPVRESTVPHSSSVKHVSSGPMGHSGGPTSVFAGTSPLLDAKKATASPGQPSTDPKPRKRKKTPASEGPSQISLPSQSQTEPIPVVTSHFSTSVSITTPASLVSKSNTGKLVAAASPTFLSDQMKLGSRDAEQRSMLTEETLGKVKEAKLQAEDAAALAAAAVSHSQGVWSELDKQKNSGLISDVQAKIASAAVAIAAAASVAKAAAAAARIASNAALQAKLMVDEALVSSANIHPGQSSDGVSILGKATPASILKGDDGTNCSSSILVAAREAARRRVEAASAASKRAENLDAIVKAAELAAEAVSQAGKIVAMGDPLPLSELVEAGPEGYWKASQVLSEPVVRLNNTNRVQADNNVEEGPDKHPKVTPSDKKETHMVNHGKPLTRREMSRELVEDHTRLVDGMPSSVTSSEKDSRGQKGRKVSDLAKTIGVVPESEVGSRSNSIAVQNEYERTTENLKENSIKEGSLVEVFKDGDGSKAAWFSANVLSLKDQKAYVCYVELPSDEGSGQLKEWVALESEGDKPPRIRFAHPMTAIQFEGTRKRRRAAIGDYAWSVGDRVDVWVQNCWCEGVVTEKSRKDETMLTVRISAQGETSVVRAWHLRPSLIWKDGEWIEWSSSRENDHTVHEGDTPQEKRLKLGSPAVEAKGKDKMSKNIDAVDNEKPEEPGLLALSGNDKIFNVGKNTRDENKPDAPRMIRTGLQKEGSRVIFGVPKPGKKRKFMEVSKHYVADRSNKISEANDSVKFAKYLIPQGSGPRGWKNTSKIDSKEKRAVESKPKVIRSGKPQNVSSRTVPRKDNLLASGTSASNDTNVTDNLPNIKDSVSHDENASGKQNVIEFESFSNTEGQAEGPILFSSLPLPSDAPSSKKMPVSNVKSQRVSKGKLAPSGGKLAKIEEEKVYNGNPGKSVPEAVEPRRSNRRIQPTSRLLEGLQSSLIISKIPSVSHDKGHKSQNRSASRGNNHG</sequence>
<feature type="region of interest" description="Disordered" evidence="1">
    <location>
        <begin position="2327"/>
        <end position="2352"/>
    </location>
</feature>
<dbReference type="InterPro" id="IPR055274">
    <property type="entry name" value="SWO1"/>
</dbReference>
<feature type="domain" description="Agenet" evidence="2">
    <location>
        <begin position="2526"/>
        <end position="2584"/>
    </location>
</feature>
<feature type="compositionally biased region" description="Basic and acidic residues" evidence="1">
    <location>
        <begin position="2334"/>
        <end position="2351"/>
    </location>
</feature>
<feature type="region of interest" description="Disordered" evidence="1">
    <location>
        <begin position="2376"/>
        <end position="2398"/>
    </location>
</feature>
<feature type="region of interest" description="Disordered" evidence="1">
    <location>
        <begin position="1"/>
        <end position="98"/>
    </location>
</feature>
<proteinExistence type="predicted"/>
<keyword evidence="4" id="KW-1185">Reference proteome</keyword>
<dbReference type="EMBL" id="CP126649">
    <property type="protein sequence ID" value="WJZ82466.1"/>
    <property type="molecule type" value="Genomic_DNA"/>
</dbReference>
<dbReference type="InterPro" id="IPR008395">
    <property type="entry name" value="Agenet-like_dom"/>
</dbReference>
<feature type="compositionally biased region" description="Basic and acidic residues" evidence="1">
    <location>
        <begin position="1524"/>
        <end position="1535"/>
    </location>
</feature>
<dbReference type="Pfam" id="PF14389">
    <property type="entry name" value="Lzipper-MIP1"/>
    <property type="match status" value="1"/>
</dbReference>
<feature type="compositionally biased region" description="Polar residues" evidence="1">
    <location>
        <begin position="1491"/>
        <end position="1500"/>
    </location>
</feature>
<gene>
    <name evidence="3" type="ORF">VitviT2T_002225</name>
</gene>
<dbReference type="Pfam" id="PF04784">
    <property type="entry name" value="DUF547"/>
    <property type="match status" value="1"/>
</dbReference>
<feature type="domain" description="Agenet" evidence="2">
    <location>
        <begin position="2435"/>
        <end position="2501"/>
    </location>
</feature>
<feature type="compositionally biased region" description="Polar residues" evidence="1">
    <location>
        <begin position="1827"/>
        <end position="1857"/>
    </location>
</feature>